<reference evidence="3 4" key="1">
    <citation type="submission" date="2020-04" db="EMBL/GenBank/DDBJ databases">
        <title>Sequencing and Assembly of C. fimi.</title>
        <authorList>
            <person name="Ramsey A.R."/>
        </authorList>
    </citation>
    <scope>NUCLEOTIDE SEQUENCE [LARGE SCALE GENOMIC DNA]</scope>
    <source>
        <strain evidence="3 4">SB</strain>
    </source>
</reference>
<feature type="domain" description="DUF222" evidence="2">
    <location>
        <begin position="11"/>
        <end position="296"/>
    </location>
</feature>
<dbReference type="Pfam" id="PF02720">
    <property type="entry name" value="DUF222"/>
    <property type="match status" value="1"/>
</dbReference>
<name>A0A7Y0M0T8_CELFI</name>
<dbReference type="InterPro" id="IPR003615">
    <property type="entry name" value="HNH_nuc"/>
</dbReference>
<protein>
    <submittedName>
        <fullName evidence="3">DUF222 domain-containing protein</fullName>
    </submittedName>
</protein>
<dbReference type="RefSeq" id="WP_169326102.1">
    <property type="nucleotide sequence ID" value="NZ_JABCJJ010000075.1"/>
</dbReference>
<keyword evidence="4" id="KW-1185">Reference proteome</keyword>
<dbReference type="AlphaFoldDB" id="A0A7Y0M0T8"/>
<dbReference type="Proteomes" id="UP000562124">
    <property type="component" value="Unassembled WGS sequence"/>
</dbReference>
<dbReference type="InterPro" id="IPR003870">
    <property type="entry name" value="DUF222"/>
</dbReference>
<feature type="non-terminal residue" evidence="3">
    <location>
        <position position="1"/>
    </location>
</feature>
<feature type="region of interest" description="Disordered" evidence="1">
    <location>
        <begin position="361"/>
        <end position="398"/>
    </location>
</feature>
<proteinExistence type="predicted"/>
<gene>
    <name evidence="3" type="ORF">HIR71_16270</name>
</gene>
<dbReference type="EMBL" id="JABCJJ010000075">
    <property type="protein sequence ID" value="NMR21743.1"/>
    <property type="molecule type" value="Genomic_DNA"/>
</dbReference>
<dbReference type="CDD" id="cd00085">
    <property type="entry name" value="HNHc"/>
    <property type="match status" value="1"/>
</dbReference>
<accession>A0A7Y0M0T8</accession>
<evidence type="ECO:0000313" key="4">
    <source>
        <dbReference type="Proteomes" id="UP000562124"/>
    </source>
</evidence>
<comment type="caution">
    <text evidence="3">The sequence shown here is derived from an EMBL/GenBank/DDBJ whole genome shotgun (WGS) entry which is preliminary data.</text>
</comment>
<feature type="non-terminal residue" evidence="3">
    <location>
        <position position="398"/>
    </location>
</feature>
<evidence type="ECO:0000256" key="1">
    <source>
        <dbReference type="SAM" id="MobiDB-lite"/>
    </source>
</evidence>
<sequence length="398" mass="42785">IAGWERITSWVAARQARMITELARRRELGRLGEFVADEVAARLATTRAVAERKVSLATCLDAMPELADALHAGAVDVRKAVALIDTTDHLPLDTARELVAAALPDATELTVPQLRARIRRLDLTRDPAAADHRHTHARAQRHVTLTPAPDSMAWLSAYLPADDALRVFTALDALAGSSATDDSTGVDARRADALSDTFTRILDSGLAPSGESLPTRQRVRPHLQVTAAATTLLGLDDVPAELAGYGPIPAAMARSIAADATWRRIFTDPATGSLTGIGPRSYRPGADLTATVLARDTTCTFPGCRTPSYRCDVDHVEPFDPTRPGDAQTTCANLHALCRHHHRLKTHTGWTVVRKEETGATHWTAPTGHRYRRPTIAADPSHPSVQPTAPPATGPPNP</sequence>
<evidence type="ECO:0000259" key="2">
    <source>
        <dbReference type="Pfam" id="PF02720"/>
    </source>
</evidence>
<organism evidence="3 4">
    <name type="scientific">Cellulomonas fimi</name>
    <dbReference type="NCBI Taxonomy" id="1708"/>
    <lineage>
        <taxon>Bacteria</taxon>
        <taxon>Bacillati</taxon>
        <taxon>Actinomycetota</taxon>
        <taxon>Actinomycetes</taxon>
        <taxon>Micrococcales</taxon>
        <taxon>Cellulomonadaceae</taxon>
        <taxon>Cellulomonas</taxon>
    </lineage>
</organism>
<evidence type="ECO:0000313" key="3">
    <source>
        <dbReference type="EMBL" id="NMR21743.1"/>
    </source>
</evidence>
<feature type="compositionally biased region" description="Pro residues" evidence="1">
    <location>
        <begin position="388"/>
        <end position="398"/>
    </location>
</feature>